<dbReference type="SUPFAM" id="SSF46689">
    <property type="entry name" value="Homeodomain-like"/>
    <property type="match status" value="1"/>
</dbReference>
<name>A0A836BT76_9CHLO</name>
<evidence type="ECO:0000313" key="4">
    <source>
        <dbReference type="EMBL" id="KAG2488261.1"/>
    </source>
</evidence>
<dbReference type="OrthoDB" id="545648at2759"/>
<evidence type="ECO:0000256" key="1">
    <source>
        <dbReference type="SAM" id="MobiDB-lite"/>
    </source>
</evidence>
<feature type="domain" description="Myb-like" evidence="2">
    <location>
        <begin position="1"/>
        <end position="28"/>
    </location>
</feature>
<proteinExistence type="predicted"/>
<dbReference type="InterPro" id="IPR001005">
    <property type="entry name" value="SANT/Myb"/>
</dbReference>
<dbReference type="AlphaFoldDB" id="A0A836BT76"/>
<reference evidence="4" key="1">
    <citation type="journal article" date="2020" name="bioRxiv">
        <title>Comparative genomics of Chlamydomonas.</title>
        <authorList>
            <person name="Craig R.J."/>
            <person name="Hasan A.R."/>
            <person name="Ness R.W."/>
            <person name="Keightley P.D."/>
        </authorList>
    </citation>
    <scope>NUCLEOTIDE SEQUENCE</scope>
    <source>
        <strain evidence="4">CCAP 11/70</strain>
    </source>
</reference>
<dbReference type="Proteomes" id="UP000612055">
    <property type="component" value="Unassembled WGS sequence"/>
</dbReference>
<feature type="region of interest" description="Disordered" evidence="1">
    <location>
        <begin position="282"/>
        <end position="364"/>
    </location>
</feature>
<sequence>MGNKWTTIAKGFKNRTDNDCKNIFHSALRSKTVAESNLLLRAYAQAVGATCDDPQQRRRAHDAALAQYASSGGGTGAGAMDCGDGEDEEPAEEAEEDEEKAASELPSWAAGPSAAKSAASCEWPRALLQSSAGPHLPPPPRPAGRPSSCVAAMEVDAIPPHSSAGAYHPSPAMHGVMQAHALRPQSDVGVPRRLLSSCTAAESLRCFSSVGASEPWAADRSVRPSSSASVFSSPLAPGPAPPAAQLPLPYSFDGLSRRPASSCLPFTEDPLQAAQQQWAARRQQLWEQQRSQGAAWQAPVPAPAAAPGLGGGGAMPQQQRQLAPPSLRPSGGASLRGVMATWQAPPPQTLHSTLPQGGSSSFTAAHVPAPGGASGDCSNTGRILAGLAPFAPTPADAGSLLAAVNNYSHMSGSAASSTLGSAVISAMPAGTDSSGQPALPAALASPLVLGAFGAERQPSAGASLWGAGPPVPHAARGQAAGDSLDPCILEIWREMADA</sequence>
<accession>A0A836BT76</accession>
<gene>
    <name evidence="4" type="ORF">HYH03_013112</name>
</gene>
<feature type="domain" description="HTH myb-type" evidence="3">
    <location>
        <begin position="1"/>
        <end position="32"/>
    </location>
</feature>
<evidence type="ECO:0000259" key="2">
    <source>
        <dbReference type="PROSITE" id="PS50090"/>
    </source>
</evidence>
<dbReference type="PROSITE" id="PS50090">
    <property type="entry name" value="MYB_LIKE"/>
    <property type="match status" value="1"/>
</dbReference>
<dbReference type="InterPro" id="IPR009057">
    <property type="entry name" value="Homeodomain-like_sf"/>
</dbReference>
<dbReference type="Gene3D" id="1.10.10.60">
    <property type="entry name" value="Homeodomain-like"/>
    <property type="match status" value="1"/>
</dbReference>
<keyword evidence="5" id="KW-1185">Reference proteome</keyword>
<dbReference type="CDD" id="cd00167">
    <property type="entry name" value="SANT"/>
    <property type="match status" value="1"/>
</dbReference>
<protein>
    <submittedName>
        <fullName evidence="4">Uncharacterized protein</fullName>
    </submittedName>
</protein>
<dbReference type="PROSITE" id="PS51294">
    <property type="entry name" value="HTH_MYB"/>
    <property type="match status" value="1"/>
</dbReference>
<organism evidence="4 5">
    <name type="scientific">Edaphochlamys debaryana</name>
    <dbReference type="NCBI Taxonomy" id="47281"/>
    <lineage>
        <taxon>Eukaryota</taxon>
        <taxon>Viridiplantae</taxon>
        <taxon>Chlorophyta</taxon>
        <taxon>core chlorophytes</taxon>
        <taxon>Chlorophyceae</taxon>
        <taxon>CS clade</taxon>
        <taxon>Chlamydomonadales</taxon>
        <taxon>Chlamydomonadales incertae sedis</taxon>
        <taxon>Edaphochlamys</taxon>
    </lineage>
</organism>
<dbReference type="InterPro" id="IPR017930">
    <property type="entry name" value="Myb_dom"/>
</dbReference>
<evidence type="ECO:0000259" key="3">
    <source>
        <dbReference type="PROSITE" id="PS51294"/>
    </source>
</evidence>
<dbReference type="EMBL" id="JAEHOE010000085">
    <property type="protein sequence ID" value="KAG2488261.1"/>
    <property type="molecule type" value="Genomic_DNA"/>
</dbReference>
<comment type="caution">
    <text evidence="4">The sequence shown here is derived from an EMBL/GenBank/DDBJ whole genome shotgun (WGS) entry which is preliminary data.</text>
</comment>
<feature type="compositionally biased region" description="Polar residues" evidence="1">
    <location>
        <begin position="349"/>
        <end position="363"/>
    </location>
</feature>
<feature type="compositionally biased region" description="Low complexity" evidence="1">
    <location>
        <begin position="282"/>
        <end position="307"/>
    </location>
</feature>
<evidence type="ECO:0000313" key="5">
    <source>
        <dbReference type="Proteomes" id="UP000612055"/>
    </source>
</evidence>
<feature type="region of interest" description="Disordered" evidence="1">
    <location>
        <begin position="53"/>
        <end position="111"/>
    </location>
</feature>
<feature type="compositionally biased region" description="Acidic residues" evidence="1">
    <location>
        <begin position="83"/>
        <end position="99"/>
    </location>
</feature>